<organism evidence="8 9">
    <name type="scientific">Aedes albopictus</name>
    <name type="common">Asian tiger mosquito</name>
    <name type="synonym">Stegomyia albopicta</name>
    <dbReference type="NCBI Taxonomy" id="7160"/>
    <lineage>
        <taxon>Eukaryota</taxon>
        <taxon>Metazoa</taxon>
        <taxon>Ecdysozoa</taxon>
        <taxon>Arthropoda</taxon>
        <taxon>Hexapoda</taxon>
        <taxon>Insecta</taxon>
        <taxon>Pterygota</taxon>
        <taxon>Neoptera</taxon>
        <taxon>Endopterygota</taxon>
        <taxon>Diptera</taxon>
        <taxon>Nematocera</taxon>
        <taxon>Culicoidea</taxon>
        <taxon>Culicidae</taxon>
        <taxon>Culicinae</taxon>
        <taxon>Aedini</taxon>
        <taxon>Aedes</taxon>
        <taxon>Stegomyia</taxon>
    </lineage>
</organism>
<reference evidence="8" key="2">
    <citation type="submission" date="2025-05" db="UniProtKB">
        <authorList>
            <consortium name="EnsemblMetazoa"/>
        </authorList>
    </citation>
    <scope>IDENTIFICATION</scope>
    <source>
        <strain evidence="8">Foshan</strain>
    </source>
</reference>
<sequence>MFAVLGIATLTATLVTVFPSNALAAQIDVVQCHPTDTHFVDDPRECHMYFTCYQGQPTPMMCPPGFKFVEALQACYQVPVDECFPCPETGIKYFPHPKSCQKYVMCFVGAAHEMTCAEGLLFNPAVGQCDLEANVDCAI</sequence>
<evidence type="ECO:0000256" key="6">
    <source>
        <dbReference type="SAM" id="SignalP"/>
    </source>
</evidence>
<dbReference type="Gene3D" id="2.170.140.10">
    <property type="entry name" value="Chitin binding domain"/>
    <property type="match status" value="2"/>
</dbReference>
<feature type="chain" id="PRO_5045469548" description="Chitin-binding type-2 domain-containing protein" evidence="6">
    <location>
        <begin position="25"/>
        <end position="139"/>
    </location>
</feature>
<evidence type="ECO:0000259" key="7">
    <source>
        <dbReference type="PROSITE" id="PS50940"/>
    </source>
</evidence>
<dbReference type="InterPro" id="IPR051940">
    <property type="entry name" value="Chitin_bind-dev_reg"/>
</dbReference>
<dbReference type="PANTHER" id="PTHR23301:SF0">
    <property type="entry name" value="CHITIN-BINDING TYPE-2 DOMAIN-CONTAINING PROTEIN-RELATED"/>
    <property type="match status" value="1"/>
</dbReference>
<dbReference type="SUPFAM" id="SSF57625">
    <property type="entry name" value="Invertebrate chitin-binding proteins"/>
    <property type="match status" value="2"/>
</dbReference>
<evidence type="ECO:0000256" key="2">
    <source>
        <dbReference type="ARBA" id="ARBA00022729"/>
    </source>
</evidence>
<evidence type="ECO:0000313" key="9">
    <source>
        <dbReference type="Proteomes" id="UP000069940"/>
    </source>
</evidence>
<protein>
    <recommendedName>
        <fullName evidence="7">Chitin-binding type-2 domain-containing protein</fullName>
    </recommendedName>
</protein>
<keyword evidence="3" id="KW-0677">Repeat</keyword>
<evidence type="ECO:0000256" key="1">
    <source>
        <dbReference type="ARBA" id="ARBA00022669"/>
    </source>
</evidence>
<dbReference type="RefSeq" id="XP_062715927.1">
    <property type="nucleotide sequence ID" value="XM_062859943.1"/>
</dbReference>
<dbReference type="GeneID" id="134291778"/>
<evidence type="ECO:0000256" key="5">
    <source>
        <dbReference type="ARBA" id="ARBA00023180"/>
    </source>
</evidence>
<feature type="signal peptide" evidence="6">
    <location>
        <begin position="1"/>
        <end position="24"/>
    </location>
</feature>
<proteinExistence type="predicted"/>
<dbReference type="Proteomes" id="UP000069940">
    <property type="component" value="Unassembled WGS sequence"/>
</dbReference>
<dbReference type="InterPro" id="IPR036508">
    <property type="entry name" value="Chitin-bd_dom_sf"/>
</dbReference>
<keyword evidence="4" id="KW-1015">Disulfide bond</keyword>
<keyword evidence="1" id="KW-0147">Chitin-binding</keyword>
<evidence type="ECO:0000256" key="3">
    <source>
        <dbReference type="ARBA" id="ARBA00022737"/>
    </source>
</evidence>
<dbReference type="PROSITE" id="PS50940">
    <property type="entry name" value="CHIT_BIND_II"/>
    <property type="match status" value="2"/>
</dbReference>
<dbReference type="PANTHER" id="PTHR23301">
    <property type="entry name" value="CHITIN BINDING PERITROPHIN-A"/>
    <property type="match status" value="1"/>
</dbReference>
<dbReference type="EnsemblMetazoa" id="AALFPA23_001993.R1577">
    <property type="protein sequence ID" value="AALFPA23_001993.P1577"/>
    <property type="gene ID" value="AALFPA23_001993"/>
</dbReference>
<reference evidence="9" key="1">
    <citation type="journal article" date="2015" name="Proc. Natl. Acad. Sci. U.S.A.">
        <title>Genome sequence of the Asian Tiger mosquito, Aedes albopictus, reveals insights into its biology, genetics, and evolution.</title>
        <authorList>
            <person name="Chen X.G."/>
            <person name="Jiang X."/>
            <person name="Gu J."/>
            <person name="Xu M."/>
            <person name="Wu Y."/>
            <person name="Deng Y."/>
            <person name="Zhang C."/>
            <person name="Bonizzoni M."/>
            <person name="Dermauw W."/>
            <person name="Vontas J."/>
            <person name="Armbruster P."/>
            <person name="Huang X."/>
            <person name="Yang Y."/>
            <person name="Zhang H."/>
            <person name="He W."/>
            <person name="Peng H."/>
            <person name="Liu Y."/>
            <person name="Wu K."/>
            <person name="Chen J."/>
            <person name="Lirakis M."/>
            <person name="Topalis P."/>
            <person name="Van Leeuwen T."/>
            <person name="Hall A.B."/>
            <person name="Jiang X."/>
            <person name="Thorpe C."/>
            <person name="Mueller R.L."/>
            <person name="Sun C."/>
            <person name="Waterhouse R.M."/>
            <person name="Yan G."/>
            <person name="Tu Z.J."/>
            <person name="Fang X."/>
            <person name="James A.A."/>
        </authorList>
    </citation>
    <scope>NUCLEOTIDE SEQUENCE [LARGE SCALE GENOMIC DNA]</scope>
    <source>
        <strain evidence="9">Foshan</strain>
    </source>
</reference>
<accession>A0ABM1XQY0</accession>
<dbReference type="Pfam" id="PF01607">
    <property type="entry name" value="CBM_14"/>
    <property type="match status" value="2"/>
</dbReference>
<feature type="domain" description="Chitin-binding type-2" evidence="7">
    <location>
        <begin position="83"/>
        <end position="139"/>
    </location>
</feature>
<evidence type="ECO:0000313" key="8">
    <source>
        <dbReference type="EnsemblMetazoa" id="AALFPA23_001993.P1577"/>
    </source>
</evidence>
<feature type="domain" description="Chitin-binding type-2" evidence="7">
    <location>
        <begin position="29"/>
        <end position="75"/>
    </location>
</feature>
<dbReference type="SMART" id="SM00494">
    <property type="entry name" value="ChtBD2"/>
    <property type="match status" value="2"/>
</dbReference>
<keyword evidence="9" id="KW-1185">Reference proteome</keyword>
<dbReference type="InterPro" id="IPR002557">
    <property type="entry name" value="Chitin-bd_dom"/>
</dbReference>
<keyword evidence="5" id="KW-0325">Glycoprotein</keyword>
<name>A0ABM1XQY0_AEDAL</name>
<keyword evidence="2 6" id="KW-0732">Signal</keyword>
<evidence type="ECO:0000256" key="4">
    <source>
        <dbReference type="ARBA" id="ARBA00023157"/>
    </source>
</evidence>